<sequence>MSVFLHLTSIQNKNSIFRSGVKTSSIHYENVRRGVFCMPVISDFWITHQWLREIKRFSKGPIIGIYFKIPDLEPVWSGNYNSELMFSTAIESTQLLLSTENKLGFQIVLPRKVTKKEILKIKNLPQTVGWRYFPEAHSKVRCLCPACLPKGWPFANRLKENRYYSLISKFNQSQNEEEKISILGAIDDLLSYDFRIDDYEPLIRIFHSSSQKIKEQILEIFPKFQSEKLFKFVSNLLHSEKESAEVIVENLLKMKGKEAVQHLNELESDPKIQKLINDYLN</sequence>
<dbReference type="EMBL" id="CP091957">
    <property type="protein sequence ID" value="UOG57976.1"/>
    <property type="molecule type" value="Genomic_DNA"/>
</dbReference>
<accession>A0A9Q8RC59</accession>
<gene>
    <name evidence="1" type="ORF">MAL03_07685</name>
</gene>
<dbReference type="RefSeq" id="WP_002153198.1">
    <property type="nucleotide sequence ID" value="NZ_CP091928.1"/>
</dbReference>
<evidence type="ECO:0000313" key="2">
    <source>
        <dbReference type="Proteomes" id="UP000829829"/>
    </source>
</evidence>
<reference evidence="1" key="1">
    <citation type="submission" date="2022-02" db="EMBL/GenBank/DDBJ databases">
        <title>The genetically variable rfb locus in Leptospira is a mobile cassette and a molecular signature of serovar identity.</title>
        <authorList>
            <person name="Nieves C."/>
            <person name="Vincent A.T."/>
            <person name="Zarantonelli L."/>
            <person name="Picardeau M."/>
            <person name="Veyrier F.J."/>
            <person name="Buschiazzo A."/>
        </authorList>
    </citation>
    <scope>NUCLEOTIDE SEQUENCE</scope>
    <source>
        <strain evidence="1">IP1512017</strain>
    </source>
</reference>
<organism evidence="1 2">
    <name type="scientific">Leptospira noguchii</name>
    <dbReference type="NCBI Taxonomy" id="28182"/>
    <lineage>
        <taxon>Bacteria</taxon>
        <taxon>Pseudomonadati</taxon>
        <taxon>Spirochaetota</taxon>
        <taxon>Spirochaetia</taxon>
        <taxon>Leptospirales</taxon>
        <taxon>Leptospiraceae</taxon>
        <taxon>Leptospira</taxon>
    </lineage>
</organism>
<dbReference type="AlphaFoldDB" id="A0A9Q8RC59"/>
<name>A0A9Q8RC59_9LEPT</name>
<protein>
    <submittedName>
        <fullName evidence="1">Uncharacterized protein</fullName>
    </submittedName>
</protein>
<dbReference type="Proteomes" id="UP000829829">
    <property type="component" value="Chromosome 1"/>
</dbReference>
<evidence type="ECO:0000313" key="1">
    <source>
        <dbReference type="EMBL" id="UOG57976.1"/>
    </source>
</evidence>
<proteinExistence type="predicted"/>